<dbReference type="Proteomes" id="UP000321353">
    <property type="component" value="Chromosome"/>
</dbReference>
<keyword evidence="1" id="KW-1133">Transmembrane helix</keyword>
<organism evidence="2 3">
    <name type="scientific">Stieleria maiorica</name>
    <dbReference type="NCBI Taxonomy" id="2795974"/>
    <lineage>
        <taxon>Bacteria</taxon>
        <taxon>Pseudomonadati</taxon>
        <taxon>Planctomycetota</taxon>
        <taxon>Planctomycetia</taxon>
        <taxon>Pirellulales</taxon>
        <taxon>Pirellulaceae</taxon>
        <taxon>Stieleria</taxon>
    </lineage>
</organism>
<evidence type="ECO:0000256" key="1">
    <source>
        <dbReference type="SAM" id="Phobius"/>
    </source>
</evidence>
<sequence length="329" mass="35757">MRHVINIGLLCAFATLLSTGVMAFALPFSIATTRVHVFSGLVVSVLVACHLGSRVAYFKNVLAARIRGLSYPTLAVVVALSAGLAWASLWGWQPISWLMNQSYEARHREIIFRSSSLVGFGRPSPHSRVIVRTTKDAGGPELAVLLNFRETVSGVPSVAVWAESTTGTMIETLFLEDRLAYSEKPDWLGGARGRNEILPIWRHKYTAVTGVDPNGEVDAVSGATENHTFALDEHLEYGKGNRFVLCVEINAPADPNGDWTDSQLGQPSLLYTALVDVDRDSPHALLELTGHGGGATEDGNVQYDLESITTAKGMADLFLVKLDREPDVR</sequence>
<accession>A0A5B9MP12</accession>
<dbReference type="KEGG" id="smam:Mal15_55110"/>
<keyword evidence="1" id="KW-0812">Transmembrane</keyword>
<protein>
    <recommendedName>
        <fullName evidence="4">DUF4405 domain-containing protein</fullName>
    </recommendedName>
</protein>
<reference evidence="2 3" key="1">
    <citation type="submission" date="2019-02" db="EMBL/GenBank/DDBJ databases">
        <title>Planctomycetal bacteria perform biofilm scaping via a novel small molecule.</title>
        <authorList>
            <person name="Jeske O."/>
            <person name="Boedeker C."/>
            <person name="Wiegand S."/>
            <person name="Breitling P."/>
            <person name="Kallscheuer N."/>
            <person name="Jogler M."/>
            <person name="Rohde M."/>
            <person name="Petersen J."/>
            <person name="Medema M.H."/>
            <person name="Surup F."/>
            <person name="Jogler C."/>
        </authorList>
    </citation>
    <scope>NUCLEOTIDE SEQUENCE [LARGE SCALE GENOMIC DNA]</scope>
    <source>
        <strain evidence="2 3">Mal15</strain>
    </source>
</reference>
<feature type="transmembrane region" description="Helical" evidence="1">
    <location>
        <begin position="35"/>
        <end position="57"/>
    </location>
</feature>
<feature type="transmembrane region" description="Helical" evidence="1">
    <location>
        <begin position="69"/>
        <end position="92"/>
    </location>
</feature>
<keyword evidence="1" id="KW-0472">Membrane</keyword>
<keyword evidence="3" id="KW-1185">Reference proteome</keyword>
<proteinExistence type="predicted"/>
<name>A0A5B9MP12_9BACT</name>
<dbReference type="RefSeq" id="WP_147870514.1">
    <property type="nucleotide sequence ID" value="NZ_CP036264.1"/>
</dbReference>
<evidence type="ECO:0008006" key="4">
    <source>
        <dbReference type="Google" id="ProtNLM"/>
    </source>
</evidence>
<dbReference type="EMBL" id="CP036264">
    <property type="protein sequence ID" value="QEG01435.1"/>
    <property type="molecule type" value="Genomic_DNA"/>
</dbReference>
<gene>
    <name evidence="2" type="ORF">Mal15_55110</name>
</gene>
<dbReference type="AlphaFoldDB" id="A0A5B9MP12"/>
<evidence type="ECO:0000313" key="2">
    <source>
        <dbReference type="EMBL" id="QEG01435.1"/>
    </source>
</evidence>
<evidence type="ECO:0000313" key="3">
    <source>
        <dbReference type="Proteomes" id="UP000321353"/>
    </source>
</evidence>